<dbReference type="OrthoDB" id="9153755at2"/>
<dbReference type="Proteomes" id="UP000065261">
    <property type="component" value="Chromosome I"/>
</dbReference>
<organism evidence="2">
    <name type="scientific">Pseudoalteromonas translucida KMM 520</name>
    <dbReference type="NCBI Taxonomy" id="1315283"/>
    <lineage>
        <taxon>Bacteria</taxon>
        <taxon>Pseudomonadati</taxon>
        <taxon>Pseudomonadota</taxon>
        <taxon>Gammaproteobacteria</taxon>
        <taxon>Alteromonadales</taxon>
        <taxon>Pseudoalteromonadaceae</taxon>
        <taxon>Pseudoalteromonas</taxon>
    </lineage>
</organism>
<reference evidence="2 3" key="1">
    <citation type="submission" date="2015-03" db="EMBL/GenBank/DDBJ databases">
        <authorList>
            <person name="Murphy D."/>
        </authorList>
    </citation>
    <scope>NUCLEOTIDE SEQUENCE [LARGE SCALE GENOMIC DNA]</scope>
    <source>
        <strain evidence="2 3">KMM 520</strain>
    </source>
</reference>
<evidence type="ECO:0000256" key="1">
    <source>
        <dbReference type="SAM" id="SignalP"/>
    </source>
</evidence>
<dbReference type="AlphaFoldDB" id="A0A0U2ISQ7"/>
<feature type="chain" id="PRO_5006830699" description="Beta-barrel porin 2" evidence="1">
    <location>
        <begin position="26"/>
        <end position="405"/>
    </location>
</feature>
<evidence type="ECO:0008006" key="4">
    <source>
        <dbReference type="Google" id="ProtNLM"/>
    </source>
</evidence>
<dbReference type="RefSeq" id="WP_058373598.1">
    <property type="nucleotide sequence ID" value="NZ_CP011034.1"/>
</dbReference>
<dbReference type="KEGG" id="ptn:PTRA_a2214"/>
<evidence type="ECO:0000313" key="2">
    <source>
        <dbReference type="EMBL" id="ALS33327.1"/>
    </source>
</evidence>
<dbReference type="EMBL" id="CP011034">
    <property type="protein sequence ID" value="ALS33327.1"/>
    <property type="molecule type" value="Genomic_DNA"/>
</dbReference>
<dbReference type="Pfam" id="PF10082">
    <property type="entry name" value="BBP2_2"/>
    <property type="match status" value="1"/>
</dbReference>
<keyword evidence="1" id="KW-0732">Signal</keyword>
<proteinExistence type="predicted"/>
<accession>A0A0U2ISQ7</accession>
<name>A0A0U2ISQ7_9GAMM</name>
<evidence type="ECO:0000313" key="3">
    <source>
        <dbReference type="Proteomes" id="UP000065261"/>
    </source>
</evidence>
<gene>
    <name evidence="2" type="ORF">PTRA_a2214</name>
</gene>
<dbReference type="PATRIC" id="fig|1315283.4.peg.1919"/>
<sequence>MKMPINVITPSLLVVCIGASPYALANLKPGSIITKNGAEITPTLQTGVSSNNNIFRTPTNEESRLIWSISPNISAVIEDGPDNYKLNLGSSTSFHNKDTTDNFTQVTIAASAHKEFTQQHRFDIKGDADWLYEPRGSGLTEGLGDIVNELVKYEQQNVTARYEYGAKSSKAQIALNAGFFNKKYQNFRPVSQYRDYDKTLVGITGYYNTLSSTRTFLELKKENYRYDILQANGISRDSDDRKILLGIEWEATAVTSGTFKVGYQDKDFISDLREDFTGLSWEAAVLWQPLTYSSVQVLTSRSAKDPLVAGDYIKESVYNITWDHNWSNYFSSLASLNYADEQYTGDIGRQDKTTAARLGLNYLVSNFGMVSSYVDFIDKNSNQDAITFDRVIIGINFTFALKVNR</sequence>
<protein>
    <recommendedName>
        <fullName evidence="4">Beta-barrel porin 2</fullName>
    </recommendedName>
</protein>
<feature type="signal peptide" evidence="1">
    <location>
        <begin position="1"/>
        <end position="25"/>
    </location>
</feature>
<dbReference type="InterPro" id="IPR018759">
    <property type="entry name" value="BBP2_2"/>
</dbReference>